<dbReference type="EC" id="1.17.4.1" evidence="13"/>
<comment type="function">
    <text evidence="11 13">Catalyzes the reduction of ribonucleotides to deoxyribonucleotides. May function to provide a pool of deoxyribonucleotide precursors for DNA repair during oxygen limitation and/or for immediate growth after restoration of oxygen.</text>
</comment>
<dbReference type="PANTHER" id="PTHR43371:SF1">
    <property type="entry name" value="RIBONUCLEOSIDE-DIPHOSPHATE REDUCTASE"/>
    <property type="match status" value="1"/>
</dbReference>
<keyword evidence="9" id="KW-1015">Disulfide bond</keyword>
<dbReference type="Pfam" id="PF00317">
    <property type="entry name" value="Ribonuc_red_lgN"/>
    <property type="match status" value="1"/>
</dbReference>
<feature type="domain" description="Ribonucleotide reductase large subunit C-terminal" evidence="15">
    <location>
        <begin position="423"/>
        <end position="569"/>
    </location>
</feature>
<dbReference type="GO" id="GO:0005524">
    <property type="term" value="F:ATP binding"/>
    <property type="evidence" value="ECO:0007669"/>
    <property type="project" value="UniProtKB-KW"/>
</dbReference>
<evidence type="ECO:0000256" key="10">
    <source>
        <dbReference type="ARBA" id="ARBA00023285"/>
    </source>
</evidence>
<dbReference type="InterPro" id="IPR008926">
    <property type="entry name" value="RNR_R1-su_N"/>
</dbReference>
<evidence type="ECO:0000313" key="18">
    <source>
        <dbReference type="Proteomes" id="UP000580856"/>
    </source>
</evidence>
<organism evidence="17 18">
    <name type="scientific">Desulfobaculum xiamenense</name>
    <dbReference type="NCBI Taxonomy" id="995050"/>
    <lineage>
        <taxon>Bacteria</taxon>
        <taxon>Pseudomonadati</taxon>
        <taxon>Thermodesulfobacteriota</taxon>
        <taxon>Desulfovibrionia</taxon>
        <taxon>Desulfovibrionales</taxon>
        <taxon>Desulfovibrionaceae</taxon>
        <taxon>Desulfobaculum</taxon>
    </lineage>
</organism>
<feature type="domain" description="Ribonucleotide reductase large subunit N-terminal" evidence="14">
    <location>
        <begin position="16"/>
        <end position="97"/>
    </location>
</feature>
<protein>
    <recommendedName>
        <fullName evidence="13">Vitamin B12-dependent ribonucleotide reductase</fullName>
        <ecNumber evidence="13">1.17.4.1</ecNumber>
    </recommendedName>
</protein>
<comment type="similarity">
    <text evidence="2 13">Belongs to the ribonucleoside diphosphate reductase class-2 family.</text>
</comment>
<dbReference type="SUPFAM" id="SSF51998">
    <property type="entry name" value="PFL-like glycyl radical enzymes"/>
    <property type="match status" value="1"/>
</dbReference>
<proteinExistence type="inferred from homology"/>
<dbReference type="PRINTS" id="PR01183">
    <property type="entry name" value="RIBORDTASEM1"/>
</dbReference>
<evidence type="ECO:0000256" key="2">
    <source>
        <dbReference type="ARBA" id="ARBA00007405"/>
    </source>
</evidence>
<keyword evidence="3 13" id="KW-0846">Cobalamin</keyword>
<sequence>MNIPSMPDDLKPVVVNENAHVVLEKRYFQKDEEGLPRENAEQMFWRVASVIAAEEAKYEKSPYADVATLANEFYELMTSYRFLPNSPTLMNAGTRLGQLAACFVLPVGDSMEEIFESVKNAALIHKSGGGTGFSFSRLRQKDAMVGSTGGVASGPLSFLRIFNTATEQVKQGGTRRGANMGILRIDHPDIMEFIAAKERDGELNNFNLSVALTERFMKAVEKNEDYELVAPHTGDVTGTLKARDVFNRLVCKAWESGDPGIIFLDRINRDNPTPAQGDMESTNPCGEQPLLPYEACNLGSINLGLMVREGDEPEIDWDELKRVVHMSVRFLDNVIDASRYPLPEITEKVRTNRKIGLGVMGFADLLFQLRIPYDSQEALILAERVIKFVREQARSASKALAAERSPFPAYAESVFGEQNLGPYRNATTTTVAPTGTLSIIAGCSSGIEPLFALSFTRHVMDGAKLTEVNPHFEKALRDAGAWSENLMKDITRKGSIAKMDHLPAEIRRVFVTAMDIAPEWHLRMQAAFQKYTDNAVSKTVNLPNSATKKDIHDIYWMAYEQGCKGVTVYRDGCKAVQVLYTGEGEAAKAAAADQKVRQRPDVVYGFTQKIDTGLGAMYLTINEVDGKPFEVFATIGKSGRSITAKAEAIGRLVSLALRSGISVRAVVQQLKGIGGEHPVFRKKGMIMSIPDAIAWVLEQRYLGGDLPVAAAPQDLGAPCCPECGQELAFQEGCFLCPGCGYTKCG</sequence>
<evidence type="ECO:0000256" key="12">
    <source>
        <dbReference type="ARBA" id="ARBA00047754"/>
    </source>
</evidence>
<keyword evidence="18" id="KW-1185">Reference proteome</keyword>
<dbReference type="Pfam" id="PF02867">
    <property type="entry name" value="Ribonuc_red_lgC"/>
    <property type="match status" value="2"/>
</dbReference>
<dbReference type="SUPFAM" id="SSF48168">
    <property type="entry name" value="R1 subunit of ribonucleotide reductase, N-terminal domain"/>
    <property type="match status" value="1"/>
</dbReference>
<keyword evidence="5 13" id="KW-0547">Nucleotide-binding</keyword>
<comment type="catalytic activity">
    <reaction evidence="12 13">
        <text>a 2'-deoxyribonucleoside 5'-diphosphate + [thioredoxin]-disulfide + H2O = a ribonucleoside 5'-diphosphate + [thioredoxin]-dithiol</text>
        <dbReference type="Rhea" id="RHEA:23252"/>
        <dbReference type="Rhea" id="RHEA-COMP:10698"/>
        <dbReference type="Rhea" id="RHEA-COMP:10700"/>
        <dbReference type="ChEBI" id="CHEBI:15377"/>
        <dbReference type="ChEBI" id="CHEBI:29950"/>
        <dbReference type="ChEBI" id="CHEBI:50058"/>
        <dbReference type="ChEBI" id="CHEBI:57930"/>
        <dbReference type="ChEBI" id="CHEBI:73316"/>
        <dbReference type="EC" id="1.17.4.1"/>
    </reaction>
</comment>
<evidence type="ECO:0000256" key="8">
    <source>
        <dbReference type="ARBA" id="ARBA00023116"/>
    </source>
</evidence>
<evidence type="ECO:0000313" key="17">
    <source>
        <dbReference type="EMBL" id="NJB67957.1"/>
    </source>
</evidence>
<keyword evidence="6" id="KW-0067">ATP-binding</keyword>
<gene>
    <name evidence="17" type="ORF">GGQ74_001630</name>
</gene>
<keyword evidence="7 13" id="KW-0560">Oxidoreductase</keyword>
<feature type="domain" description="Ribonucleotide reductase large subunit C-terminal" evidence="15">
    <location>
        <begin position="100"/>
        <end position="413"/>
    </location>
</feature>
<dbReference type="AlphaFoldDB" id="A0A846QL98"/>
<evidence type="ECO:0000256" key="7">
    <source>
        <dbReference type="ARBA" id="ARBA00023002"/>
    </source>
</evidence>
<evidence type="ECO:0000259" key="14">
    <source>
        <dbReference type="Pfam" id="PF00317"/>
    </source>
</evidence>
<evidence type="ECO:0000256" key="9">
    <source>
        <dbReference type="ARBA" id="ARBA00023157"/>
    </source>
</evidence>
<dbReference type="GO" id="GO:0009263">
    <property type="term" value="P:deoxyribonucleotide biosynthetic process"/>
    <property type="evidence" value="ECO:0007669"/>
    <property type="project" value="UniProtKB-KW"/>
</dbReference>
<evidence type="ECO:0000256" key="6">
    <source>
        <dbReference type="ARBA" id="ARBA00022840"/>
    </source>
</evidence>
<reference evidence="17 18" key="1">
    <citation type="submission" date="2020-03" db="EMBL/GenBank/DDBJ databases">
        <title>Genomic Encyclopedia of Type Strains, Phase IV (KMG-IV): sequencing the most valuable type-strain genomes for metagenomic binning, comparative biology and taxonomic classification.</title>
        <authorList>
            <person name="Goeker M."/>
        </authorList>
    </citation>
    <scope>NUCLEOTIDE SEQUENCE [LARGE SCALE GENOMIC DNA]</scope>
    <source>
        <strain evidence="17 18">DSM 24233</strain>
    </source>
</reference>
<name>A0A846QL98_9BACT</name>
<dbReference type="EMBL" id="JAATJA010000002">
    <property type="protein sequence ID" value="NJB67957.1"/>
    <property type="molecule type" value="Genomic_DNA"/>
</dbReference>
<comment type="cofactor">
    <cofactor evidence="1 13">
        <name>adenosylcob(III)alamin</name>
        <dbReference type="ChEBI" id="CHEBI:18408"/>
    </cofactor>
</comment>
<evidence type="ECO:0000256" key="4">
    <source>
        <dbReference type="ARBA" id="ARBA00022634"/>
    </source>
</evidence>
<dbReference type="Gene3D" id="3.20.70.20">
    <property type="match status" value="1"/>
</dbReference>
<dbReference type="InterPro" id="IPR050862">
    <property type="entry name" value="RdRp_reductase_class-2"/>
</dbReference>
<comment type="caution">
    <text evidence="17">The sequence shown here is derived from an EMBL/GenBank/DDBJ whole genome shotgun (WGS) entry which is preliminary data.</text>
</comment>
<dbReference type="UniPathway" id="UPA00326"/>
<dbReference type="NCBIfam" id="TIGR02504">
    <property type="entry name" value="NrdJ_Z"/>
    <property type="match status" value="1"/>
</dbReference>
<keyword evidence="10 13" id="KW-0170">Cobalt</keyword>
<evidence type="ECO:0000256" key="1">
    <source>
        <dbReference type="ARBA" id="ARBA00001922"/>
    </source>
</evidence>
<dbReference type="InterPro" id="IPR024434">
    <property type="entry name" value="TSCPD_dom"/>
</dbReference>
<accession>A0A846QL98</accession>
<keyword evidence="8" id="KW-0215">Deoxyribonucleotide synthesis</keyword>
<evidence type="ECO:0000256" key="13">
    <source>
        <dbReference type="RuleBase" id="RU364064"/>
    </source>
</evidence>
<evidence type="ECO:0000259" key="15">
    <source>
        <dbReference type="Pfam" id="PF02867"/>
    </source>
</evidence>
<dbReference type="InterPro" id="IPR013344">
    <property type="entry name" value="RNR_NrdJ/NrdZ"/>
</dbReference>
<dbReference type="RefSeq" id="WP_167941063.1">
    <property type="nucleotide sequence ID" value="NZ_JAATJA010000002.1"/>
</dbReference>
<dbReference type="PANTHER" id="PTHR43371">
    <property type="entry name" value="VITAMIN B12-DEPENDENT RIBONUCLEOTIDE REDUCTASE"/>
    <property type="match status" value="1"/>
</dbReference>
<dbReference type="InterPro" id="IPR013509">
    <property type="entry name" value="RNR_lsu_N"/>
</dbReference>
<dbReference type="InterPro" id="IPR000788">
    <property type="entry name" value="RNR_lg_C"/>
</dbReference>
<dbReference type="GO" id="GO:0071897">
    <property type="term" value="P:DNA biosynthetic process"/>
    <property type="evidence" value="ECO:0007669"/>
    <property type="project" value="UniProtKB-KW"/>
</dbReference>
<dbReference type="FunFam" id="3.20.70.20:FF:000018">
    <property type="entry name" value="Vitamin B12-dependent ribonucleotide reductase"/>
    <property type="match status" value="1"/>
</dbReference>
<dbReference type="GO" id="GO:0004748">
    <property type="term" value="F:ribonucleoside-diphosphate reductase activity, thioredoxin disulfide as acceptor"/>
    <property type="evidence" value="ECO:0007669"/>
    <property type="project" value="UniProtKB-EC"/>
</dbReference>
<evidence type="ECO:0000256" key="3">
    <source>
        <dbReference type="ARBA" id="ARBA00022628"/>
    </source>
</evidence>
<dbReference type="Proteomes" id="UP000580856">
    <property type="component" value="Unassembled WGS sequence"/>
</dbReference>
<evidence type="ECO:0000256" key="5">
    <source>
        <dbReference type="ARBA" id="ARBA00022741"/>
    </source>
</evidence>
<keyword evidence="4 13" id="KW-0237">DNA synthesis</keyword>
<dbReference type="NCBIfam" id="NF006417">
    <property type="entry name" value="PRK08665.1"/>
    <property type="match status" value="1"/>
</dbReference>
<evidence type="ECO:0000256" key="11">
    <source>
        <dbReference type="ARBA" id="ARBA00025437"/>
    </source>
</evidence>
<dbReference type="Pfam" id="PF12637">
    <property type="entry name" value="TSCPD"/>
    <property type="match status" value="1"/>
</dbReference>
<feature type="domain" description="TSCPD" evidence="16">
    <location>
        <begin position="597"/>
        <end position="700"/>
    </location>
</feature>
<dbReference type="GO" id="GO:0031419">
    <property type="term" value="F:cobalamin binding"/>
    <property type="evidence" value="ECO:0007669"/>
    <property type="project" value="UniProtKB-KW"/>
</dbReference>
<evidence type="ECO:0000259" key="16">
    <source>
        <dbReference type="Pfam" id="PF12637"/>
    </source>
</evidence>
<dbReference type="CDD" id="cd02888">
    <property type="entry name" value="RNR_II_dimer"/>
    <property type="match status" value="1"/>
</dbReference>